<dbReference type="Proteomes" id="UP000064893">
    <property type="component" value="Chromosome"/>
</dbReference>
<reference evidence="1 2" key="1">
    <citation type="submission" date="2015-11" db="EMBL/GenBank/DDBJ databases">
        <title>Description and complete genome sequence of a novel strain predominating in hypersaline microbial mats and representing a new family of the Bacteriodetes phylum.</title>
        <authorList>
            <person name="Spring S."/>
            <person name="Bunk B."/>
            <person name="Sproer C."/>
            <person name="Klenk H.-P."/>
        </authorList>
    </citation>
    <scope>NUCLEOTIDE SEQUENCE [LARGE SCALE GENOMIC DNA]</scope>
    <source>
        <strain evidence="1 2">L21-Spi-D4</strain>
    </source>
</reference>
<dbReference type="EMBL" id="CP013118">
    <property type="protein sequence ID" value="ALO15938.1"/>
    <property type="molecule type" value="Genomic_DNA"/>
</dbReference>
<sequence>MRANHVFILTLPEEICFKKTVALHNDFVNLFRQ</sequence>
<gene>
    <name evidence="1" type="ORF">L21SP5_02306</name>
</gene>
<evidence type="ECO:0000313" key="1">
    <source>
        <dbReference type="EMBL" id="ALO15938.1"/>
    </source>
</evidence>
<dbReference type="AlphaFoldDB" id="A0A0S2I110"/>
<accession>A0A0S2I110</accession>
<organism evidence="1 2">
    <name type="scientific">Salinivirga cyanobacteriivorans</name>
    <dbReference type="NCBI Taxonomy" id="1307839"/>
    <lineage>
        <taxon>Bacteria</taxon>
        <taxon>Pseudomonadati</taxon>
        <taxon>Bacteroidota</taxon>
        <taxon>Bacteroidia</taxon>
        <taxon>Bacteroidales</taxon>
        <taxon>Salinivirgaceae</taxon>
        <taxon>Salinivirga</taxon>
    </lineage>
</organism>
<evidence type="ECO:0000313" key="2">
    <source>
        <dbReference type="Proteomes" id="UP000064893"/>
    </source>
</evidence>
<name>A0A0S2I110_9BACT</name>
<dbReference type="STRING" id="1307839.L21SP5_02306"/>
<dbReference type="KEGG" id="blq:L21SP5_02306"/>
<keyword evidence="2" id="KW-1185">Reference proteome</keyword>
<protein>
    <submittedName>
        <fullName evidence="1">Uncharacterized protein</fullName>
    </submittedName>
</protein>
<proteinExistence type="predicted"/>